<gene>
    <name evidence="1" type="ORF">SAMN02910315_01543</name>
</gene>
<evidence type="ECO:0000313" key="2">
    <source>
        <dbReference type="Proteomes" id="UP000323439"/>
    </source>
</evidence>
<dbReference type="AlphaFoldDB" id="A0A1G5WN94"/>
<organism evidence="1 2">
    <name type="scientific">Methanobrevibacter millerae</name>
    <dbReference type="NCBI Taxonomy" id="230361"/>
    <lineage>
        <taxon>Archaea</taxon>
        <taxon>Methanobacteriati</taxon>
        <taxon>Methanobacteriota</taxon>
        <taxon>Methanomada group</taxon>
        <taxon>Methanobacteria</taxon>
        <taxon>Methanobacteriales</taxon>
        <taxon>Methanobacteriaceae</taxon>
        <taxon>Methanobrevibacter</taxon>
    </lineage>
</organism>
<reference evidence="1 2" key="1">
    <citation type="submission" date="2016-10" db="EMBL/GenBank/DDBJ databases">
        <authorList>
            <person name="Varghese N."/>
            <person name="Submissions S."/>
        </authorList>
    </citation>
    <scope>NUCLEOTIDE SEQUENCE [LARGE SCALE GENOMIC DNA]</scope>
    <source>
        <strain evidence="1 2">DSM 16643</strain>
    </source>
</reference>
<evidence type="ECO:0008006" key="3">
    <source>
        <dbReference type="Google" id="ProtNLM"/>
    </source>
</evidence>
<dbReference type="Proteomes" id="UP000323439">
    <property type="component" value="Unassembled WGS sequence"/>
</dbReference>
<name>A0A1G5WN94_9EURY</name>
<accession>A0A1G5WN94</accession>
<proteinExistence type="predicted"/>
<protein>
    <recommendedName>
        <fullName evidence="3">Zinc-ribbon domain-containing protein</fullName>
    </recommendedName>
</protein>
<dbReference type="RefSeq" id="WP_188118116.1">
    <property type="nucleotide sequence ID" value="NZ_FMXB01000011.1"/>
</dbReference>
<dbReference type="EMBL" id="FMXB01000011">
    <property type="protein sequence ID" value="SDA59699.1"/>
    <property type="molecule type" value="Genomic_DNA"/>
</dbReference>
<keyword evidence="2" id="KW-1185">Reference proteome</keyword>
<dbReference type="OrthoDB" id="78154at2157"/>
<sequence>MITCSVCGCLNDPSNAVCEECGSDLIDESELMAMYEEDDYEDDDDF</sequence>
<evidence type="ECO:0000313" key="1">
    <source>
        <dbReference type="EMBL" id="SDA59699.1"/>
    </source>
</evidence>